<dbReference type="PANTHER" id="PTHR43252">
    <property type="entry name" value="TRANSCRIPTIONAL REGULATOR YQJI"/>
    <property type="match status" value="1"/>
</dbReference>
<reference evidence="3" key="1">
    <citation type="submission" date="2023-03" db="EMBL/GenBank/DDBJ databases">
        <title>Draft genome sequence of a Mycolicibacterium mageritense strain H4_3_1 isolated from a hybrid biological-inorganic system reactor.</title>
        <authorList>
            <person name="Feng X."/>
            <person name="Kazama D."/>
            <person name="Sato K."/>
            <person name="Kobayashi H."/>
        </authorList>
    </citation>
    <scope>NUCLEOTIDE SEQUENCE</scope>
    <source>
        <strain evidence="3">H4_3_1</strain>
    </source>
</reference>
<dbReference type="Proteomes" id="UP001241092">
    <property type="component" value="Chromosome"/>
</dbReference>
<dbReference type="AlphaFoldDB" id="A0AAI8TT36"/>
<feature type="domain" description="Transcription regulator PadR N-terminal" evidence="1">
    <location>
        <begin position="2"/>
        <end position="74"/>
    </location>
</feature>
<dbReference type="InterPro" id="IPR036388">
    <property type="entry name" value="WH-like_DNA-bd_sf"/>
</dbReference>
<gene>
    <name evidence="3" type="ORF">hbim_01982</name>
</gene>
<evidence type="ECO:0008006" key="5">
    <source>
        <dbReference type="Google" id="ProtNLM"/>
    </source>
</evidence>
<evidence type="ECO:0000259" key="2">
    <source>
        <dbReference type="Pfam" id="PF10400"/>
    </source>
</evidence>
<evidence type="ECO:0000259" key="1">
    <source>
        <dbReference type="Pfam" id="PF03551"/>
    </source>
</evidence>
<dbReference type="Pfam" id="PF03551">
    <property type="entry name" value="PadR"/>
    <property type="match status" value="1"/>
</dbReference>
<protein>
    <recommendedName>
        <fullName evidence="5">PadR family transcriptional regulator</fullName>
    </recommendedName>
</protein>
<feature type="domain" description="Transcription regulator PadR C-terminal" evidence="2">
    <location>
        <begin position="86"/>
        <end position="174"/>
    </location>
</feature>
<dbReference type="Gene3D" id="6.10.140.190">
    <property type="match status" value="1"/>
</dbReference>
<evidence type="ECO:0000313" key="4">
    <source>
        <dbReference type="Proteomes" id="UP001241092"/>
    </source>
</evidence>
<dbReference type="InterPro" id="IPR005149">
    <property type="entry name" value="Tscrpt_reg_PadR_N"/>
</dbReference>
<dbReference type="InterPro" id="IPR018309">
    <property type="entry name" value="Tscrpt_reg_PadR_C"/>
</dbReference>
<dbReference type="InterPro" id="IPR036390">
    <property type="entry name" value="WH_DNA-bd_sf"/>
</dbReference>
<accession>A0AAI8TT36</accession>
<dbReference type="PANTHER" id="PTHR43252:SF4">
    <property type="entry name" value="TRANSCRIPTIONAL REGULATORY PROTEIN"/>
    <property type="match status" value="1"/>
</dbReference>
<sequence length="188" mass="21246">MLAALLDGESSGYDLAKRFDASVANFWTATPQQLYRELDRLAADGLITARVVQQERRPNKRMFSLTDAGREAIHAFTARPPKPLTIRDELLIKVNAVDGGNAEAVRDLVAEQLEWSTTKLARYERMRARLLDGQTEDDYLAHGDRVGPYLTLLRGIAFEEENVRWSQRTLALLDQRLRQGGNHGRAAR</sequence>
<dbReference type="Gene3D" id="1.10.10.10">
    <property type="entry name" value="Winged helix-like DNA-binding domain superfamily/Winged helix DNA-binding domain"/>
    <property type="match status" value="1"/>
</dbReference>
<organism evidence="3 4">
    <name type="scientific">Mycolicibacterium mageritense</name>
    <name type="common">Mycobacterium mageritense</name>
    <dbReference type="NCBI Taxonomy" id="53462"/>
    <lineage>
        <taxon>Bacteria</taxon>
        <taxon>Bacillati</taxon>
        <taxon>Actinomycetota</taxon>
        <taxon>Actinomycetes</taxon>
        <taxon>Mycobacteriales</taxon>
        <taxon>Mycobacteriaceae</taxon>
        <taxon>Mycolicibacterium</taxon>
    </lineage>
</organism>
<evidence type="ECO:0000313" key="3">
    <source>
        <dbReference type="EMBL" id="BDY28052.1"/>
    </source>
</evidence>
<dbReference type="Pfam" id="PF10400">
    <property type="entry name" value="Vir_act_alpha_C"/>
    <property type="match status" value="1"/>
</dbReference>
<proteinExistence type="predicted"/>
<name>A0AAI8TT36_MYCME</name>
<dbReference type="SUPFAM" id="SSF46785">
    <property type="entry name" value="Winged helix' DNA-binding domain"/>
    <property type="match status" value="1"/>
</dbReference>
<dbReference type="EMBL" id="AP027452">
    <property type="protein sequence ID" value="BDY28052.1"/>
    <property type="molecule type" value="Genomic_DNA"/>
</dbReference>